<protein>
    <submittedName>
        <fullName evidence="2">Uncharacterized protein</fullName>
    </submittedName>
</protein>
<organism evidence="2 3">
    <name type="scientific">Puccinia sorghi</name>
    <dbReference type="NCBI Taxonomy" id="27349"/>
    <lineage>
        <taxon>Eukaryota</taxon>
        <taxon>Fungi</taxon>
        <taxon>Dikarya</taxon>
        <taxon>Basidiomycota</taxon>
        <taxon>Pucciniomycotina</taxon>
        <taxon>Pucciniomycetes</taxon>
        <taxon>Pucciniales</taxon>
        <taxon>Pucciniaceae</taxon>
        <taxon>Puccinia</taxon>
    </lineage>
</organism>
<comment type="caution">
    <text evidence="2">The sequence shown here is derived from an EMBL/GenBank/DDBJ whole genome shotgun (WGS) entry which is preliminary data.</text>
</comment>
<evidence type="ECO:0000313" key="2">
    <source>
        <dbReference type="EMBL" id="KNZ52594.1"/>
    </source>
</evidence>
<sequence length="493" mass="56082">MPYFPKISSSRLPTELKQSPKNLYETPTGWLQSIGFPESSCDLCLYTCGNKVSMVFFHVGNLILVGPGNNFKHEFETRSRNSSRHNPNTILGMRYKREDNKIKLSLPKHIEHGLEELCLTNCKSSVWQYLKGTADLKLTLEIKKPDQIFQIYSNTLTLRIECLSLGTFAFFLALSLLGTVQNKDMLPTCLPKRTSLIAFWLGSTLCLIRMTQRMTAFHEGIWLKALLAEIWNIQLDAVTHLIDDPDLNEQLMMTDEKFKEKFANEHLINNKGLDDKESDRKLNITQSKSHSSRPTKLLQMRSPNRHQDHLSLLYPKPLTWTPNPNPPDKLSPFTGSVGITHPDSLISSIFLHSLFLLLTGETMLFSFSQTLFQTLLLSRRIIFLSFSNLNHSSASSISLTCSCQLLCVGSFLSNPNIQITDPLITTDKTSSILKLKQQEIPYLIFLYQPFFFSFDMQDAPAKLLFKLHMFAYVTLLAQSLCSLHRDCASKLGS</sequence>
<dbReference type="VEuPathDB" id="FungiDB:VP01_3507g2"/>
<accession>A0A0L6UVS0</accession>
<feature type="compositionally biased region" description="Basic and acidic residues" evidence="1">
    <location>
        <begin position="272"/>
        <end position="282"/>
    </location>
</feature>
<dbReference type="AlphaFoldDB" id="A0A0L6UVS0"/>
<name>A0A0L6UVS0_9BASI</name>
<feature type="region of interest" description="Disordered" evidence="1">
    <location>
        <begin position="272"/>
        <end position="300"/>
    </location>
</feature>
<reference evidence="2 3" key="1">
    <citation type="submission" date="2015-08" db="EMBL/GenBank/DDBJ databases">
        <title>Next Generation Sequencing and Analysis of the Genome of Puccinia sorghi L Schw, the Causal Agent of Maize Common Rust.</title>
        <authorList>
            <person name="Rochi L."/>
            <person name="Burguener G."/>
            <person name="Darino M."/>
            <person name="Turjanski A."/>
            <person name="Kreff E."/>
            <person name="Dieguez M.J."/>
            <person name="Sacco F."/>
        </authorList>
    </citation>
    <scope>NUCLEOTIDE SEQUENCE [LARGE SCALE GENOMIC DNA]</scope>
    <source>
        <strain evidence="2 3">RO10H11247</strain>
    </source>
</reference>
<feature type="compositionally biased region" description="Polar residues" evidence="1">
    <location>
        <begin position="283"/>
        <end position="294"/>
    </location>
</feature>
<evidence type="ECO:0000256" key="1">
    <source>
        <dbReference type="SAM" id="MobiDB-lite"/>
    </source>
</evidence>
<evidence type="ECO:0000313" key="3">
    <source>
        <dbReference type="Proteomes" id="UP000037035"/>
    </source>
</evidence>
<dbReference type="EMBL" id="LAVV01008510">
    <property type="protein sequence ID" value="KNZ52594.1"/>
    <property type="molecule type" value="Genomic_DNA"/>
</dbReference>
<keyword evidence="3" id="KW-1185">Reference proteome</keyword>
<dbReference type="Proteomes" id="UP000037035">
    <property type="component" value="Unassembled WGS sequence"/>
</dbReference>
<gene>
    <name evidence="2" type="ORF">VP01_3507g2</name>
</gene>
<dbReference type="OrthoDB" id="3259620at2759"/>
<proteinExistence type="predicted"/>